<dbReference type="AlphaFoldDB" id="A0A2G2XBY3"/>
<dbReference type="Proteomes" id="UP000224567">
    <property type="component" value="Unassembled WGS sequence"/>
</dbReference>
<keyword evidence="2" id="KW-1185">Reference proteome</keyword>
<sequence>MNLNIAESLNSMLRDKREYPVAIIFNSIAHRFGEIFRKRKYDLVKFPYALVMAALHLKHGDEYNTSIYNYSLNIYLKESYLLAYLEPIYAASLESEWSVAREYLEMQVLSPNFDFKLRRRNVKRVKGVLEPLRCNLRDHYLISIERGLFQSCYLKERFFNAAVIADNPRR</sequence>
<protein>
    <submittedName>
        <fullName evidence="1">Uncharacterized protein</fullName>
    </submittedName>
</protein>
<evidence type="ECO:0000313" key="2">
    <source>
        <dbReference type="Proteomes" id="UP000224567"/>
    </source>
</evidence>
<name>A0A2G2XBY3_CAPBA</name>
<reference evidence="2" key="2">
    <citation type="journal article" date="2017" name="J. Anim. Genet.">
        <title>Multiple reference genome sequences of hot pepper reveal the massive evolution of plant disease resistance genes by retroduplication.</title>
        <authorList>
            <person name="Kim S."/>
            <person name="Park J."/>
            <person name="Yeom S.-I."/>
            <person name="Kim Y.-M."/>
            <person name="Seo E."/>
            <person name="Kim K.-T."/>
            <person name="Kim M.-S."/>
            <person name="Lee J.M."/>
            <person name="Cheong K."/>
            <person name="Shin H.-S."/>
            <person name="Kim S.-B."/>
            <person name="Han K."/>
            <person name="Lee J."/>
            <person name="Park M."/>
            <person name="Lee H.-A."/>
            <person name="Lee H.-Y."/>
            <person name="Lee Y."/>
            <person name="Oh S."/>
            <person name="Lee J.H."/>
            <person name="Choi E."/>
            <person name="Choi E."/>
            <person name="Lee S.E."/>
            <person name="Jeon J."/>
            <person name="Kim H."/>
            <person name="Choi G."/>
            <person name="Song H."/>
            <person name="Lee J."/>
            <person name="Lee S.-C."/>
            <person name="Kwon J.-K."/>
            <person name="Lee H.-Y."/>
            <person name="Koo N."/>
            <person name="Hong Y."/>
            <person name="Kim R.W."/>
            <person name="Kang W.-H."/>
            <person name="Huh J.H."/>
            <person name="Kang B.-C."/>
            <person name="Yang T.-J."/>
            <person name="Lee Y.-H."/>
            <person name="Bennetzen J.L."/>
            <person name="Choi D."/>
        </authorList>
    </citation>
    <scope>NUCLEOTIDE SEQUENCE [LARGE SCALE GENOMIC DNA]</scope>
    <source>
        <strain evidence="2">cv. PBC81</strain>
    </source>
</reference>
<evidence type="ECO:0000313" key="1">
    <source>
        <dbReference type="EMBL" id="PHT54861.1"/>
    </source>
</evidence>
<reference evidence="1 2" key="1">
    <citation type="journal article" date="2017" name="Genome Biol.">
        <title>New reference genome sequences of hot pepper reveal the massive evolution of plant disease-resistance genes by retroduplication.</title>
        <authorList>
            <person name="Kim S."/>
            <person name="Park J."/>
            <person name="Yeom S.I."/>
            <person name="Kim Y.M."/>
            <person name="Seo E."/>
            <person name="Kim K.T."/>
            <person name="Kim M.S."/>
            <person name="Lee J.M."/>
            <person name="Cheong K."/>
            <person name="Shin H.S."/>
            <person name="Kim S.B."/>
            <person name="Han K."/>
            <person name="Lee J."/>
            <person name="Park M."/>
            <person name="Lee H.A."/>
            <person name="Lee H.Y."/>
            <person name="Lee Y."/>
            <person name="Oh S."/>
            <person name="Lee J.H."/>
            <person name="Choi E."/>
            <person name="Choi E."/>
            <person name="Lee S.E."/>
            <person name="Jeon J."/>
            <person name="Kim H."/>
            <person name="Choi G."/>
            <person name="Song H."/>
            <person name="Lee J."/>
            <person name="Lee S.C."/>
            <person name="Kwon J.K."/>
            <person name="Lee H.Y."/>
            <person name="Koo N."/>
            <person name="Hong Y."/>
            <person name="Kim R.W."/>
            <person name="Kang W.H."/>
            <person name="Huh J.H."/>
            <person name="Kang B.C."/>
            <person name="Yang T.J."/>
            <person name="Lee Y.H."/>
            <person name="Bennetzen J.L."/>
            <person name="Choi D."/>
        </authorList>
    </citation>
    <scope>NUCLEOTIDE SEQUENCE [LARGE SCALE GENOMIC DNA]</scope>
    <source>
        <strain evidence="2">cv. PBC81</strain>
    </source>
</reference>
<dbReference type="EMBL" id="MLFT02000002">
    <property type="protein sequence ID" value="PHT54861.1"/>
    <property type="molecule type" value="Genomic_DNA"/>
</dbReference>
<gene>
    <name evidence="1" type="ORF">CQW23_03347</name>
</gene>
<comment type="caution">
    <text evidence="1">The sequence shown here is derived from an EMBL/GenBank/DDBJ whole genome shotgun (WGS) entry which is preliminary data.</text>
</comment>
<organism evidence="1 2">
    <name type="scientific">Capsicum baccatum</name>
    <name type="common">Peruvian pepper</name>
    <dbReference type="NCBI Taxonomy" id="33114"/>
    <lineage>
        <taxon>Eukaryota</taxon>
        <taxon>Viridiplantae</taxon>
        <taxon>Streptophyta</taxon>
        <taxon>Embryophyta</taxon>
        <taxon>Tracheophyta</taxon>
        <taxon>Spermatophyta</taxon>
        <taxon>Magnoliopsida</taxon>
        <taxon>eudicotyledons</taxon>
        <taxon>Gunneridae</taxon>
        <taxon>Pentapetalae</taxon>
        <taxon>asterids</taxon>
        <taxon>lamiids</taxon>
        <taxon>Solanales</taxon>
        <taxon>Solanaceae</taxon>
        <taxon>Solanoideae</taxon>
        <taxon>Capsiceae</taxon>
        <taxon>Capsicum</taxon>
    </lineage>
</organism>
<proteinExistence type="predicted"/>
<accession>A0A2G2XBY3</accession>